<accession>A0A4C1WRH3</accession>
<keyword evidence="2" id="KW-1185">Reference proteome</keyword>
<comment type="caution">
    <text evidence="1">The sequence shown here is derived from an EMBL/GenBank/DDBJ whole genome shotgun (WGS) entry which is preliminary data.</text>
</comment>
<dbReference type="AlphaFoldDB" id="A0A4C1WRH3"/>
<sequence>MEEAFSRGELEWKRSRTYSLSKLSIKSSDTQYLEDFKFCLRLSKKCVIQFEVRIFFIAFSRGKRAPALEKGGHSHPLLVGCWPLEYEEDISWRENGVIEGERASETHTNWMKSINGSCCPSAVQPAHFRAAVKLTIA</sequence>
<dbReference type="EMBL" id="BGZK01000625">
    <property type="protein sequence ID" value="GBP53450.1"/>
    <property type="molecule type" value="Genomic_DNA"/>
</dbReference>
<name>A0A4C1WRH3_EUMVA</name>
<evidence type="ECO:0000313" key="2">
    <source>
        <dbReference type="Proteomes" id="UP000299102"/>
    </source>
</evidence>
<protein>
    <submittedName>
        <fullName evidence="1">Uncharacterized protein</fullName>
    </submittedName>
</protein>
<evidence type="ECO:0000313" key="1">
    <source>
        <dbReference type="EMBL" id="GBP53450.1"/>
    </source>
</evidence>
<organism evidence="1 2">
    <name type="scientific">Eumeta variegata</name>
    <name type="common">Bagworm moth</name>
    <name type="synonym">Eumeta japonica</name>
    <dbReference type="NCBI Taxonomy" id="151549"/>
    <lineage>
        <taxon>Eukaryota</taxon>
        <taxon>Metazoa</taxon>
        <taxon>Ecdysozoa</taxon>
        <taxon>Arthropoda</taxon>
        <taxon>Hexapoda</taxon>
        <taxon>Insecta</taxon>
        <taxon>Pterygota</taxon>
        <taxon>Neoptera</taxon>
        <taxon>Endopterygota</taxon>
        <taxon>Lepidoptera</taxon>
        <taxon>Glossata</taxon>
        <taxon>Ditrysia</taxon>
        <taxon>Tineoidea</taxon>
        <taxon>Psychidae</taxon>
        <taxon>Oiketicinae</taxon>
        <taxon>Eumeta</taxon>
    </lineage>
</organism>
<gene>
    <name evidence="1" type="ORF">EVAR_17525_1</name>
</gene>
<reference evidence="1 2" key="1">
    <citation type="journal article" date="2019" name="Commun. Biol.">
        <title>The bagworm genome reveals a unique fibroin gene that provides high tensile strength.</title>
        <authorList>
            <person name="Kono N."/>
            <person name="Nakamura H."/>
            <person name="Ohtoshi R."/>
            <person name="Tomita M."/>
            <person name="Numata K."/>
            <person name="Arakawa K."/>
        </authorList>
    </citation>
    <scope>NUCLEOTIDE SEQUENCE [LARGE SCALE GENOMIC DNA]</scope>
</reference>
<dbReference type="Proteomes" id="UP000299102">
    <property type="component" value="Unassembled WGS sequence"/>
</dbReference>
<proteinExistence type="predicted"/>